<evidence type="ECO:0000256" key="3">
    <source>
        <dbReference type="ARBA" id="ARBA00022679"/>
    </source>
</evidence>
<evidence type="ECO:0000313" key="11">
    <source>
        <dbReference type="Proteomes" id="UP001595907"/>
    </source>
</evidence>
<keyword evidence="11" id="KW-1185">Reference proteome</keyword>
<evidence type="ECO:0000256" key="8">
    <source>
        <dbReference type="SAM" id="SignalP"/>
    </source>
</evidence>
<dbReference type="EC" id="2.-.-.-" evidence="10"/>
<name>A0ABV8QRC6_9BACT</name>
<dbReference type="GO" id="GO:0016740">
    <property type="term" value="F:transferase activity"/>
    <property type="evidence" value="ECO:0007669"/>
    <property type="project" value="UniProtKB-KW"/>
</dbReference>
<comment type="similarity">
    <text evidence="2">Belongs to the YkuD family.</text>
</comment>
<dbReference type="SUPFAM" id="SSF141523">
    <property type="entry name" value="L,D-transpeptidase catalytic domain-like"/>
    <property type="match status" value="1"/>
</dbReference>
<dbReference type="Pfam" id="PF03734">
    <property type="entry name" value="YkuD"/>
    <property type="match status" value="1"/>
</dbReference>
<feature type="chain" id="PRO_5045219969" evidence="8">
    <location>
        <begin position="23"/>
        <end position="192"/>
    </location>
</feature>
<evidence type="ECO:0000256" key="5">
    <source>
        <dbReference type="ARBA" id="ARBA00022984"/>
    </source>
</evidence>
<keyword evidence="3 10" id="KW-0808">Transferase</keyword>
<keyword evidence="5 7" id="KW-0573">Peptidoglycan synthesis</keyword>
<dbReference type="EMBL" id="JBHSCZ010000002">
    <property type="protein sequence ID" value="MFC4262805.1"/>
    <property type="molecule type" value="Genomic_DNA"/>
</dbReference>
<accession>A0ABV8QRC6</accession>
<sequence length="192" mass="22408">MNSRIFLLSFSFITLTALTAFAPADHNFRSYKKRPAKKAYRLTKKTNPYYIVISKKDYELNVYDEEGWYATYPIVFGSKDLSDKMREGDRRTPNGSFKIVLKKIHNKWGPELLLDYPNDESYRRFKERKEKGLIPATAKIGDGIAIHATRPEEEWTVDNFYNWTDGCISLKYTEMKDLYSYITVGTNVTINP</sequence>
<evidence type="ECO:0000256" key="4">
    <source>
        <dbReference type="ARBA" id="ARBA00022960"/>
    </source>
</evidence>
<comment type="caution">
    <text evidence="10">The sequence shown here is derived from an EMBL/GenBank/DDBJ whole genome shotgun (WGS) entry which is preliminary data.</text>
</comment>
<gene>
    <name evidence="10" type="ORF">ACFOWM_07955</name>
</gene>
<feature type="signal peptide" evidence="8">
    <location>
        <begin position="1"/>
        <end position="22"/>
    </location>
</feature>
<evidence type="ECO:0000256" key="7">
    <source>
        <dbReference type="PROSITE-ProRule" id="PRU01373"/>
    </source>
</evidence>
<evidence type="ECO:0000256" key="1">
    <source>
        <dbReference type="ARBA" id="ARBA00004752"/>
    </source>
</evidence>
<dbReference type="Proteomes" id="UP001595907">
    <property type="component" value="Unassembled WGS sequence"/>
</dbReference>
<evidence type="ECO:0000313" key="10">
    <source>
        <dbReference type="EMBL" id="MFC4262805.1"/>
    </source>
</evidence>
<evidence type="ECO:0000259" key="9">
    <source>
        <dbReference type="PROSITE" id="PS52029"/>
    </source>
</evidence>
<organism evidence="10 11">
    <name type="scientific">Ferruginibacter yonginensis</name>
    <dbReference type="NCBI Taxonomy" id="1310416"/>
    <lineage>
        <taxon>Bacteria</taxon>
        <taxon>Pseudomonadati</taxon>
        <taxon>Bacteroidota</taxon>
        <taxon>Chitinophagia</taxon>
        <taxon>Chitinophagales</taxon>
        <taxon>Chitinophagaceae</taxon>
        <taxon>Ferruginibacter</taxon>
    </lineage>
</organism>
<reference evidence="11" key="1">
    <citation type="journal article" date="2019" name="Int. J. Syst. Evol. Microbiol.">
        <title>The Global Catalogue of Microorganisms (GCM) 10K type strain sequencing project: providing services to taxonomists for standard genome sequencing and annotation.</title>
        <authorList>
            <consortium name="The Broad Institute Genomics Platform"/>
            <consortium name="The Broad Institute Genome Sequencing Center for Infectious Disease"/>
            <person name="Wu L."/>
            <person name="Ma J."/>
        </authorList>
    </citation>
    <scope>NUCLEOTIDE SEQUENCE [LARGE SCALE GENOMIC DNA]</scope>
    <source>
        <strain evidence="11">CECT 8289</strain>
    </source>
</reference>
<dbReference type="InterPro" id="IPR005490">
    <property type="entry name" value="LD_TPept_cat_dom"/>
</dbReference>
<protein>
    <submittedName>
        <fullName evidence="10">Murein L,D-transpeptidase family protein</fullName>
        <ecNumber evidence="10">2.-.-.-</ecNumber>
    </submittedName>
</protein>
<dbReference type="InterPro" id="IPR038063">
    <property type="entry name" value="Transpep_catalytic_dom"/>
</dbReference>
<proteinExistence type="inferred from homology"/>
<keyword evidence="8" id="KW-0732">Signal</keyword>
<evidence type="ECO:0000256" key="2">
    <source>
        <dbReference type="ARBA" id="ARBA00005992"/>
    </source>
</evidence>
<dbReference type="CDD" id="cd16913">
    <property type="entry name" value="YkuD_like"/>
    <property type="match status" value="1"/>
</dbReference>
<feature type="active site" description="Nucleophile" evidence="7">
    <location>
        <position position="167"/>
    </location>
</feature>
<comment type="pathway">
    <text evidence="1 7">Cell wall biogenesis; peptidoglycan biosynthesis.</text>
</comment>
<feature type="domain" description="L,D-TPase catalytic" evidence="9">
    <location>
        <begin position="49"/>
        <end position="191"/>
    </location>
</feature>
<keyword evidence="6 7" id="KW-0961">Cell wall biogenesis/degradation</keyword>
<keyword evidence="4 7" id="KW-0133">Cell shape</keyword>
<dbReference type="PANTHER" id="PTHR36699:SF1">
    <property type="entry name" value="L,D-TRANSPEPTIDASE YAFK-RELATED"/>
    <property type="match status" value="1"/>
</dbReference>
<dbReference type="RefSeq" id="WP_379708611.1">
    <property type="nucleotide sequence ID" value="NZ_JBHSCZ010000002.1"/>
</dbReference>
<dbReference type="PROSITE" id="PS52029">
    <property type="entry name" value="LD_TPASE"/>
    <property type="match status" value="1"/>
</dbReference>
<feature type="active site" description="Proton donor/acceptor" evidence="7">
    <location>
        <position position="147"/>
    </location>
</feature>
<dbReference type="Gene3D" id="2.40.440.10">
    <property type="entry name" value="L,D-transpeptidase catalytic domain-like"/>
    <property type="match status" value="1"/>
</dbReference>
<dbReference type="PANTHER" id="PTHR36699">
    <property type="entry name" value="LD-TRANSPEPTIDASE"/>
    <property type="match status" value="1"/>
</dbReference>
<evidence type="ECO:0000256" key="6">
    <source>
        <dbReference type="ARBA" id="ARBA00023316"/>
    </source>
</evidence>